<dbReference type="PROSITE" id="PS50164">
    <property type="entry name" value="GIY_YIG"/>
    <property type="match status" value="1"/>
</dbReference>
<dbReference type="InterPro" id="IPR050190">
    <property type="entry name" value="UPF0213_domain"/>
</dbReference>
<proteinExistence type="inferred from homology"/>
<feature type="domain" description="GIY-YIG" evidence="2">
    <location>
        <begin position="8"/>
        <end position="83"/>
    </location>
</feature>
<reference evidence="3 4" key="1">
    <citation type="journal article" date="2019" name="Int. J. Syst. Evol. Microbiol.">
        <title>The Global Catalogue of Microorganisms (GCM) 10K type strain sequencing project: providing services to taxonomists for standard genome sequencing and annotation.</title>
        <authorList>
            <consortium name="The Broad Institute Genomics Platform"/>
            <consortium name="The Broad Institute Genome Sequencing Center for Infectious Disease"/>
            <person name="Wu L."/>
            <person name="Ma J."/>
        </authorList>
    </citation>
    <scope>NUCLEOTIDE SEQUENCE [LARGE SCALE GENOMIC DNA]</scope>
    <source>
        <strain evidence="3 4">JCM 14322</strain>
    </source>
</reference>
<protein>
    <submittedName>
        <fullName evidence="3">GIY-YIG nuclease family protein</fullName>
    </submittedName>
</protein>
<dbReference type="Pfam" id="PF01541">
    <property type="entry name" value="GIY-YIG"/>
    <property type="match status" value="1"/>
</dbReference>
<dbReference type="CDD" id="cd10456">
    <property type="entry name" value="GIY-YIG_UPF0213"/>
    <property type="match status" value="1"/>
</dbReference>
<evidence type="ECO:0000256" key="1">
    <source>
        <dbReference type="ARBA" id="ARBA00007435"/>
    </source>
</evidence>
<dbReference type="SUPFAM" id="SSF82771">
    <property type="entry name" value="GIY-YIG endonuclease"/>
    <property type="match status" value="1"/>
</dbReference>
<organism evidence="3 4">
    <name type="scientific">Agromyces neolithicus</name>
    <dbReference type="NCBI Taxonomy" id="269420"/>
    <lineage>
        <taxon>Bacteria</taxon>
        <taxon>Bacillati</taxon>
        <taxon>Actinomycetota</taxon>
        <taxon>Actinomycetes</taxon>
        <taxon>Micrococcales</taxon>
        <taxon>Microbacteriaceae</taxon>
        <taxon>Agromyces</taxon>
    </lineage>
</organism>
<dbReference type="Gene3D" id="3.40.1440.10">
    <property type="entry name" value="GIY-YIG endonuclease"/>
    <property type="match status" value="1"/>
</dbReference>
<keyword evidence="4" id="KW-1185">Reference proteome</keyword>
<dbReference type="InterPro" id="IPR000305">
    <property type="entry name" value="GIY-YIG_endonuc"/>
</dbReference>
<dbReference type="SMART" id="SM00465">
    <property type="entry name" value="GIYc"/>
    <property type="match status" value="1"/>
</dbReference>
<comment type="caution">
    <text evidence="3">The sequence shown here is derived from an EMBL/GenBank/DDBJ whole genome shotgun (WGS) entry which is preliminary data.</text>
</comment>
<dbReference type="PANTHER" id="PTHR34477:SF1">
    <property type="entry name" value="UPF0213 PROTEIN YHBQ"/>
    <property type="match status" value="1"/>
</dbReference>
<evidence type="ECO:0000313" key="4">
    <source>
        <dbReference type="Proteomes" id="UP001500002"/>
    </source>
</evidence>
<comment type="similarity">
    <text evidence="1">Belongs to the UPF0213 family.</text>
</comment>
<dbReference type="PANTHER" id="PTHR34477">
    <property type="entry name" value="UPF0213 PROTEIN YHBQ"/>
    <property type="match status" value="1"/>
</dbReference>
<evidence type="ECO:0000313" key="3">
    <source>
        <dbReference type="EMBL" id="GAA1818811.1"/>
    </source>
</evidence>
<sequence length="106" mass="12176">MGRAETREMAHLYILRCGDGSFYVGSTIDLERRIAQHSHGEGAAYTRRRLPVVLVYHQEFDRIEQAYAAEKQVQNWSRAKRIALIDGRFDLLPSLAKKRFVGPSVE</sequence>
<accession>A0ABN2MCZ0</accession>
<dbReference type="EMBL" id="BAAANJ010000017">
    <property type="protein sequence ID" value="GAA1818811.1"/>
    <property type="molecule type" value="Genomic_DNA"/>
</dbReference>
<evidence type="ECO:0000259" key="2">
    <source>
        <dbReference type="PROSITE" id="PS50164"/>
    </source>
</evidence>
<name>A0ABN2MCZ0_9MICO</name>
<gene>
    <name evidence="3" type="ORF">GCM10009749_31330</name>
</gene>
<dbReference type="InterPro" id="IPR035901">
    <property type="entry name" value="GIY-YIG_endonuc_sf"/>
</dbReference>
<dbReference type="Proteomes" id="UP001500002">
    <property type="component" value="Unassembled WGS sequence"/>
</dbReference>